<comment type="caution">
    <text evidence="2">The sequence shown here is derived from an EMBL/GenBank/DDBJ whole genome shotgun (WGS) entry which is preliminary data.</text>
</comment>
<organism evidence="2 3">
    <name type="scientific">Lolium multiflorum</name>
    <name type="common">Italian ryegrass</name>
    <name type="synonym">Lolium perenne subsp. multiflorum</name>
    <dbReference type="NCBI Taxonomy" id="4521"/>
    <lineage>
        <taxon>Eukaryota</taxon>
        <taxon>Viridiplantae</taxon>
        <taxon>Streptophyta</taxon>
        <taxon>Embryophyta</taxon>
        <taxon>Tracheophyta</taxon>
        <taxon>Spermatophyta</taxon>
        <taxon>Magnoliopsida</taxon>
        <taxon>Liliopsida</taxon>
        <taxon>Poales</taxon>
        <taxon>Poaceae</taxon>
        <taxon>BOP clade</taxon>
        <taxon>Pooideae</taxon>
        <taxon>Poodae</taxon>
        <taxon>Poeae</taxon>
        <taxon>Poeae Chloroplast Group 2 (Poeae type)</taxon>
        <taxon>Loliodinae</taxon>
        <taxon>Loliinae</taxon>
        <taxon>Lolium</taxon>
    </lineage>
</organism>
<reference evidence="2" key="1">
    <citation type="submission" date="2023-07" db="EMBL/GenBank/DDBJ databases">
        <title>A chromosome-level genome assembly of Lolium multiflorum.</title>
        <authorList>
            <person name="Chen Y."/>
            <person name="Copetti D."/>
            <person name="Kolliker R."/>
            <person name="Studer B."/>
        </authorList>
    </citation>
    <scope>NUCLEOTIDE SEQUENCE</scope>
    <source>
        <strain evidence="2">02402/16</strain>
        <tissue evidence="2">Leaf</tissue>
    </source>
</reference>
<gene>
    <name evidence="2" type="ORF">QYE76_052294</name>
</gene>
<accession>A0AAD8WLF0</accession>
<evidence type="ECO:0000313" key="2">
    <source>
        <dbReference type="EMBL" id="KAK1664135.1"/>
    </source>
</evidence>
<feature type="region of interest" description="Disordered" evidence="1">
    <location>
        <begin position="99"/>
        <end position="120"/>
    </location>
</feature>
<dbReference type="EMBL" id="JAUUTY010000003">
    <property type="protein sequence ID" value="KAK1664135.1"/>
    <property type="molecule type" value="Genomic_DNA"/>
</dbReference>
<name>A0AAD8WLF0_LOLMU</name>
<evidence type="ECO:0000256" key="1">
    <source>
        <dbReference type="SAM" id="MobiDB-lite"/>
    </source>
</evidence>
<proteinExistence type="predicted"/>
<protein>
    <submittedName>
        <fullName evidence="2">Uncharacterized protein</fullName>
    </submittedName>
</protein>
<dbReference type="AlphaFoldDB" id="A0AAD8WLF0"/>
<keyword evidence="3" id="KW-1185">Reference proteome</keyword>
<sequence>MTGTRQNGKTLSGTVEVYTNPEIMSRDVILKILFADGDEREVLLPQTDLFSIGRKPWSRSKEEVDEQLKIQGFHQQHDSEDAEPSYDYTVTYPVASSSTYLEPGRSSSYYGDTTSWGPWE</sequence>
<dbReference type="Proteomes" id="UP001231189">
    <property type="component" value="Unassembled WGS sequence"/>
</dbReference>
<evidence type="ECO:0000313" key="3">
    <source>
        <dbReference type="Proteomes" id="UP001231189"/>
    </source>
</evidence>